<protein>
    <submittedName>
        <fullName evidence="1">Uncharacterized protein</fullName>
    </submittedName>
</protein>
<name>A0A5D0U4V1_9ACTN</name>
<comment type="caution">
    <text evidence="1">The sequence shown here is derived from an EMBL/GenBank/DDBJ whole genome shotgun (WGS) entry which is preliminary data.</text>
</comment>
<dbReference type="OrthoDB" id="3483740at2"/>
<evidence type="ECO:0000313" key="1">
    <source>
        <dbReference type="EMBL" id="TYC13097.1"/>
    </source>
</evidence>
<dbReference type="RefSeq" id="WP_148351793.1">
    <property type="nucleotide sequence ID" value="NZ_JBHSBF010000034.1"/>
</dbReference>
<evidence type="ECO:0000313" key="2">
    <source>
        <dbReference type="Proteomes" id="UP000322634"/>
    </source>
</evidence>
<sequence>MSAANGSGRRRNVDGTFFDARPVSIPMPEGITYWHGRVTGSWWAIVPGPAGPYLVEEPSREHLATSVNWLLRHPAR</sequence>
<keyword evidence="2" id="KW-1185">Reference proteome</keyword>
<dbReference type="Proteomes" id="UP000322634">
    <property type="component" value="Unassembled WGS sequence"/>
</dbReference>
<reference evidence="1 2" key="1">
    <citation type="submission" date="2019-08" db="EMBL/GenBank/DDBJ databases">
        <title>Actinomadura sp. nov. CYP1-5 isolated from mountain soil.</title>
        <authorList>
            <person name="Songsumanus A."/>
            <person name="Kuncharoen N."/>
            <person name="Kudo T."/>
            <person name="Yuki M."/>
            <person name="Igarashi Y."/>
            <person name="Tanasupawat S."/>
        </authorList>
    </citation>
    <scope>NUCLEOTIDE SEQUENCE [LARGE SCALE GENOMIC DNA]</scope>
    <source>
        <strain evidence="1 2">GKU157</strain>
    </source>
</reference>
<dbReference type="AlphaFoldDB" id="A0A5D0U4V1"/>
<gene>
    <name evidence="1" type="ORF">FXF65_21555</name>
</gene>
<proteinExistence type="predicted"/>
<organism evidence="1 2">
    <name type="scientific">Actinomadura syzygii</name>
    <dbReference type="NCBI Taxonomy" id="1427538"/>
    <lineage>
        <taxon>Bacteria</taxon>
        <taxon>Bacillati</taxon>
        <taxon>Actinomycetota</taxon>
        <taxon>Actinomycetes</taxon>
        <taxon>Streptosporangiales</taxon>
        <taxon>Thermomonosporaceae</taxon>
        <taxon>Actinomadura</taxon>
    </lineage>
</organism>
<dbReference type="EMBL" id="VSFF01000008">
    <property type="protein sequence ID" value="TYC13097.1"/>
    <property type="molecule type" value="Genomic_DNA"/>
</dbReference>
<accession>A0A5D0U4V1</accession>